<evidence type="ECO:0000259" key="1">
    <source>
        <dbReference type="PROSITE" id="PS50043"/>
    </source>
</evidence>
<organism evidence="2 3">
    <name type="scientific">Cereibacter azotoformans</name>
    <dbReference type="NCBI Taxonomy" id="43057"/>
    <lineage>
        <taxon>Bacteria</taxon>
        <taxon>Pseudomonadati</taxon>
        <taxon>Pseudomonadota</taxon>
        <taxon>Alphaproteobacteria</taxon>
        <taxon>Rhodobacterales</taxon>
        <taxon>Paracoccaceae</taxon>
        <taxon>Cereibacter</taxon>
    </lineage>
</organism>
<reference evidence="2 3" key="1">
    <citation type="submission" date="2018-04" db="EMBL/GenBank/DDBJ databases">
        <title>Genomic Encyclopedia of Type Strains, Phase III (KMG-III): the genomes of soil and plant-associated and newly described type strains.</title>
        <authorList>
            <person name="Whitman W."/>
        </authorList>
    </citation>
    <scope>NUCLEOTIDE SEQUENCE [LARGE SCALE GENOMIC DNA]</scope>
    <source>
        <strain evidence="2 3">KA25</strain>
    </source>
</reference>
<dbReference type="SUPFAM" id="SSF46894">
    <property type="entry name" value="C-terminal effector domain of the bipartite response regulators"/>
    <property type="match status" value="1"/>
</dbReference>
<evidence type="ECO:0000313" key="3">
    <source>
        <dbReference type="Proteomes" id="UP000244060"/>
    </source>
</evidence>
<dbReference type="RefSeq" id="WP_101341483.1">
    <property type="nucleotide sequence ID" value="NZ_CP090022.1"/>
</dbReference>
<accession>A0A2T5KA62</accession>
<gene>
    <name evidence="2" type="ORF">C8J28_105148</name>
</gene>
<dbReference type="PROSITE" id="PS50043">
    <property type="entry name" value="HTH_LUXR_2"/>
    <property type="match status" value="1"/>
</dbReference>
<dbReference type="PROSITE" id="PS00622">
    <property type="entry name" value="HTH_LUXR_1"/>
    <property type="match status" value="1"/>
</dbReference>
<dbReference type="SMART" id="SM00421">
    <property type="entry name" value="HTH_LUXR"/>
    <property type="match status" value="1"/>
</dbReference>
<name>A0A2T5KA62_9RHOB</name>
<dbReference type="Pfam" id="PF00196">
    <property type="entry name" value="GerE"/>
    <property type="match status" value="1"/>
</dbReference>
<dbReference type="InterPro" id="IPR016032">
    <property type="entry name" value="Sig_transdc_resp-reg_C-effctor"/>
</dbReference>
<dbReference type="Proteomes" id="UP000244060">
    <property type="component" value="Unassembled WGS sequence"/>
</dbReference>
<evidence type="ECO:0000313" key="2">
    <source>
        <dbReference type="EMBL" id="PTR19307.1"/>
    </source>
</evidence>
<keyword evidence="3" id="KW-1185">Reference proteome</keyword>
<protein>
    <submittedName>
        <fullName evidence="2">LuxR family transcriptional regulator</fullName>
    </submittedName>
</protein>
<dbReference type="Gene3D" id="1.10.10.10">
    <property type="entry name" value="Winged helix-like DNA-binding domain superfamily/Winged helix DNA-binding domain"/>
    <property type="match status" value="1"/>
</dbReference>
<comment type="caution">
    <text evidence="2">The sequence shown here is derived from an EMBL/GenBank/DDBJ whole genome shotgun (WGS) entry which is preliminary data.</text>
</comment>
<dbReference type="GO" id="GO:0006355">
    <property type="term" value="P:regulation of DNA-templated transcription"/>
    <property type="evidence" value="ECO:0007669"/>
    <property type="project" value="InterPro"/>
</dbReference>
<sequence length="275" mass="29501">MTKFSNFSTNADRQPAPVHVAVVDAMSEFCDALQGRHTLGEALAHLVRSVGAECGMVVRSRLGGKPQRVAVHDERRGEPVRPLVASYAADHFGAALENARPGSLWLGSSVTGDGTLADWQGARRMREFAVLILASSPSARDHVELHFRQEPLPSLSAAIEAMLPTLVRAWAKRQAGLVSQAIAGHRTRADVTSGKPILGEANPAQLSRAEFRVCLLLSRGLPVEGVSAELGLARSTVRSHLRSIHCKTGTSSLAELVFRLLETGDPEPAGGFRRL</sequence>
<dbReference type="InterPro" id="IPR000792">
    <property type="entry name" value="Tscrpt_reg_LuxR_C"/>
</dbReference>
<dbReference type="AlphaFoldDB" id="A0A2T5KA62"/>
<proteinExistence type="predicted"/>
<dbReference type="OrthoDB" id="5497412at2"/>
<dbReference type="EMBL" id="QAOT01000005">
    <property type="protein sequence ID" value="PTR19307.1"/>
    <property type="molecule type" value="Genomic_DNA"/>
</dbReference>
<dbReference type="InterPro" id="IPR036388">
    <property type="entry name" value="WH-like_DNA-bd_sf"/>
</dbReference>
<dbReference type="GO" id="GO:0003677">
    <property type="term" value="F:DNA binding"/>
    <property type="evidence" value="ECO:0007669"/>
    <property type="project" value="InterPro"/>
</dbReference>
<feature type="domain" description="HTH luxR-type" evidence="1">
    <location>
        <begin position="199"/>
        <end position="264"/>
    </location>
</feature>